<evidence type="ECO:0000313" key="2">
    <source>
        <dbReference type="EMBL" id="KAK7838786.1"/>
    </source>
</evidence>
<dbReference type="Proteomes" id="UP000237347">
    <property type="component" value="Unassembled WGS sequence"/>
</dbReference>
<evidence type="ECO:0000256" key="1">
    <source>
        <dbReference type="SAM" id="Phobius"/>
    </source>
</evidence>
<dbReference type="EMBL" id="PKMF04000298">
    <property type="protein sequence ID" value="KAK7838786.1"/>
    <property type="molecule type" value="Genomic_DNA"/>
</dbReference>
<name>A0AAW0KJK7_QUESU</name>
<feature type="transmembrane region" description="Helical" evidence="1">
    <location>
        <begin position="173"/>
        <end position="191"/>
    </location>
</feature>
<proteinExistence type="predicted"/>
<keyword evidence="1" id="KW-0472">Membrane</keyword>
<keyword evidence="1" id="KW-1133">Transmembrane helix</keyword>
<comment type="caution">
    <text evidence="2">The sequence shown here is derived from an EMBL/GenBank/DDBJ whole genome shotgun (WGS) entry which is preliminary data.</text>
</comment>
<reference evidence="2 3" key="1">
    <citation type="journal article" date="2018" name="Sci. Data">
        <title>The draft genome sequence of cork oak.</title>
        <authorList>
            <person name="Ramos A.M."/>
            <person name="Usie A."/>
            <person name="Barbosa P."/>
            <person name="Barros P.M."/>
            <person name="Capote T."/>
            <person name="Chaves I."/>
            <person name="Simoes F."/>
            <person name="Abreu I."/>
            <person name="Carrasquinho I."/>
            <person name="Faro C."/>
            <person name="Guimaraes J.B."/>
            <person name="Mendonca D."/>
            <person name="Nobrega F."/>
            <person name="Rodrigues L."/>
            <person name="Saibo N.J.M."/>
            <person name="Varela M.C."/>
            <person name="Egas C."/>
            <person name="Matos J."/>
            <person name="Miguel C.M."/>
            <person name="Oliveira M.M."/>
            <person name="Ricardo C.P."/>
            <person name="Goncalves S."/>
        </authorList>
    </citation>
    <scope>NUCLEOTIDE SEQUENCE [LARGE SCALE GENOMIC DNA]</scope>
    <source>
        <strain evidence="3">cv. HL8</strain>
    </source>
</reference>
<evidence type="ECO:0000313" key="3">
    <source>
        <dbReference type="Proteomes" id="UP000237347"/>
    </source>
</evidence>
<organism evidence="2 3">
    <name type="scientific">Quercus suber</name>
    <name type="common">Cork oak</name>
    <dbReference type="NCBI Taxonomy" id="58331"/>
    <lineage>
        <taxon>Eukaryota</taxon>
        <taxon>Viridiplantae</taxon>
        <taxon>Streptophyta</taxon>
        <taxon>Embryophyta</taxon>
        <taxon>Tracheophyta</taxon>
        <taxon>Spermatophyta</taxon>
        <taxon>Magnoliopsida</taxon>
        <taxon>eudicotyledons</taxon>
        <taxon>Gunneridae</taxon>
        <taxon>Pentapetalae</taxon>
        <taxon>rosids</taxon>
        <taxon>fabids</taxon>
        <taxon>Fagales</taxon>
        <taxon>Fagaceae</taxon>
        <taxon>Quercus</taxon>
    </lineage>
</organism>
<gene>
    <name evidence="2" type="ORF">CFP56_019087</name>
</gene>
<dbReference type="AlphaFoldDB" id="A0AAW0KJK7"/>
<feature type="transmembrane region" description="Helical" evidence="1">
    <location>
        <begin position="203"/>
        <end position="226"/>
    </location>
</feature>
<sequence>MGGTGEEEEENDNGIVTNPIIMPRLQFLRISSCCKLMSLPDYLLTAPLLKEWEIINSKILERRYRRGTGEIIGHISNIELNPQFDSSILFEATNLFEVTQNDGHISDIELNPQSESLVYSNSLPLNANFYACIFFRFIALYANFDEDLCLIPESPFYLEGAGGEFGKKLHQDVSLVFSLASVLNVLIVVLGNCEQITYETLEAFSYMMTCEMTISVGAFGALLYLWEPWFLNFSLIGQSMQRSNSDSPRLKAKNGLGWEEWEKKKKKMMMVLLQVR</sequence>
<keyword evidence="3" id="KW-1185">Reference proteome</keyword>
<keyword evidence="1" id="KW-0812">Transmembrane</keyword>
<protein>
    <submittedName>
        <fullName evidence="2">Uncharacterized protein</fullName>
    </submittedName>
</protein>
<accession>A0AAW0KJK7</accession>